<dbReference type="Proteomes" id="UP001305220">
    <property type="component" value="Chromosome"/>
</dbReference>
<reference evidence="7" key="1">
    <citation type="submission" date="2023-09" db="EMBL/GenBank/DDBJ databases">
        <title>Arcobacter tbilisiensis sp. nov. isolated from chicken meat in Tbilisi, Georgia.</title>
        <authorList>
            <person name="Matthias R."/>
            <person name="Zautner A.E."/>
        </authorList>
    </citation>
    <scope>NUCLEOTIDE SEQUENCE</scope>
    <source>
        <strain evidence="7">LEO 62</strain>
    </source>
</reference>
<keyword evidence="2" id="KW-1003">Cell membrane</keyword>
<keyword evidence="4 6" id="KW-1133">Transmembrane helix</keyword>
<accession>A0AA96DTD6</accession>
<protein>
    <recommendedName>
        <fullName evidence="8">EamA domain-containing protein</fullName>
    </recommendedName>
</protein>
<evidence type="ECO:0000313" key="7">
    <source>
        <dbReference type="EMBL" id="WNL33967.1"/>
    </source>
</evidence>
<evidence type="ECO:0000256" key="1">
    <source>
        <dbReference type="ARBA" id="ARBA00004651"/>
    </source>
</evidence>
<dbReference type="AlphaFoldDB" id="A0AA96DTD6"/>
<dbReference type="GO" id="GO:0022857">
    <property type="term" value="F:transmembrane transporter activity"/>
    <property type="evidence" value="ECO:0007669"/>
    <property type="project" value="InterPro"/>
</dbReference>
<evidence type="ECO:0000256" key="3">
    <source>
        <dbReference type="ARBA" id="ARBA00022692"/>
    </source>
</evidence>
<gene>
    <name evidence="7" type="ORF">RMP68_10760</name>
</gene>
<evidence type="ECO:0000256" key="2">
    <source>
        <dbReference type="ARBA" id="ARBA00022475"/>
    </source>
</evidence>
<feature type="transmembrane region" description="Helical" evidence="6">
    <location>
        <begin position="76"/>
        <end position="96"/>
    </location>
</feature>
<organism evidence="7">
    <name type="scientific">Arcobacter cryaerophilus gv. pseudocryaerophilus</name>
    <dbReference type="NCBI Taxonomy" id="2933791"/>
    <lineage>
        <taxon>Bacteria</taxon>
        <taxon>Pseudomonadati</taxon>
        <taxon>Campylobacterota</taxon>
        <taxon>Epsilonproteobacteria</taxon>
        <taxon>Campylobacterales</taxon>
        <taxon>Arcobacteraceae</taxon>
        <taxon>Aliarcobacter</taxon>
    </lineage>
</organism>
<evidence type="ECO:0000256" key="4">
    <source>
        <dbReference type="ARBA" id="ARBA00022989"/>
    </source>
</evidence>
<dbReference type="InterPro" id="IPR000390">
    <property type="entry name" value="Small_drug/metabolite_transptr"/>
</dbReference>
<evidence type="ECO:0008006" key="8">
    <source>
        <dbReference type="Google" id="ProtNLM"/>
    </source>
</evidence>
<dbReference type="PANTHER" id="PTHR30561">
    <property type="entry name" value="SMR FAMILY PROTON-DEPENDENT DRUG EFFLUX TRANSPORTER SUGE"/>
    <property type="match status" value="1"/>
</dbReference>
<comment type="subcellular location">
    <subcellularLocation>
        <location evidence="1">Cell membrane</location>
        <topology evidence="1">Multi-pass membrane protein</topology>
    </subcellularLocation>
</comment>
<evidence type="ECO:0000256" key="6">
    <source>
        <dbReference type="SAM" id="Phobius"/>
    </source>
</evidence>
<evidence type="ECO:0000256" key="5">
    <source>
        <dbReference type="ARBA" id="ARBA00023136"/>
    </source>
</evidence>
<keyword evidence="3 6" id="KW-0812">Transmembrane</keyword>
<dbReference type="PANTHER" id="PTHR30561:SF9">
    <property type="entry name" value="4-AMINO-4-DEOXY-L-ARABINOSE-PHOSPHOUNDECAPRENOL FLIPPASE SUBUNIT ARNF-RELATED"/>
    <property type="match status" value="1"/>
</dbReference>
<proteinExistence type="predicted"/>
<keyword evidence="5 6" id="KW-0472">Membrane</keyword>
<dbReference type="GO" id="GO:0005886">
    <property type="term" value="C:plasma membrane"/>
    <property type="evidence" value="ECO:0007669"/>
    <property type="project" value="UniProtKB-SubCell"/>
</dbReference>
<dbReference type="Gene3D" id="1.10.3730.20">
    <property type="match status" value="1"/>
</dbReference>
<dbReference type="EMBL" id="CP134856">
    <property type="protein sequence ID" value="WNL33967.1"/>
    <property type="molecule type" value="Genomic_DNA"/>
</dbReference>
<name>A0AA96DTD6_9BACT</name>
<dbReference type="InterPro" id="IPR037185">
    <property type="entry name" value="EmrE-like"/>
</dbReference>
<sequence length="121" mass="13559">MGYLYIAGTVLFTVYGQLILKWRIVNYGAMPEDFGSKLVFLFKLLFDPYIFSGFAAAFVASFFWMAAMTKFDLSHAYPIIVGGLALVTSAFAIIFLKEALTMYKILGICFIIFGVYLVSKV</sequence>
<feature type="transmembrane region" description="Helical" evidence="6">
    <location>
        <begin position="40"/>
        <end position="64"/>
    </location>
</feature>
<feature type="transmembrane region" description="Helical" evidence="6">
    <location>
        <begin position="102"/>
        <end position="119"/>
    </location>
</feature>
<dbReference type="RefSeq" id="WP_390870938.1">
    <property type="nucleotide sequence ID" value="NZ_CP128652.1"/>
</dbReference>
<dbReference type="SUPFAM" id="SSF103481">
    <property type="entry name" value="Multidrug resistance efflux transporter EmrE"/>
    <property type="match status" value="1"/>
</dbReference>